<dbReference type="Pfam" id="PF00440">
    <property type="entry name" value="TetR_N"/>
    <property type="match status" value="1"/>
</dbReference>
<evidence type="ECO:0000259" key="3">
    <source>
        <dbReference type="PROSITE" id="PS50977"/>
    </source>
</evidence>
<dbReference type="Gene3D" id="1.10.357.10">
    <property type="entry name" value="Tetracycline Repressor, domain 2"/>
    <property type="match status" value="1"/>
</dbReference>
<evidence type="ECO:0000256" key="2">
    <source>
        <dbReference type="PROSITE-ProRule" id="PRU00335"/>
    </source>
</evidence>
<dbReference type="Proteomes" id="UP000238378">
    <property type="component" value="Unassembled WGS sequence"/>
</dbReference>
<feature type="DNA-binding region" description="H-T-H motif" evidence="2">
    <location>
        <begin position="30"/>
        <end position="49"/>
    </location>
</feature>
<dbReference type="PROSITE" id="PS50977">
    <property type="entry name" value="HTH_TETR_2"/>
    <property type="match status" value="1"/>
</dbReference>
<sequence>MFMSKYETTHKKIIDAAITSFNQKTEKEITVTDIIKLAQIHHSTFYRHFNSFDDLIREMFESTMPDENLEQYSFSDSINILVKFVEDNFVFFRNLLKNRGKFDIIFRYFFQKNIFKNNETFAANELIYRGTVGMLEGWLENSDRINKDDVIHYLILLMRN</sequence>
<dbReference type="EMBL" id="PVOB01000048">
    <property type="protein sequence ID" value="PRO95621.1"/>
    <property type="molecule type" value="Genomic_DNA"/>
</dbReference>
<evidence type="ECO:0000256" key="1">
    <source>
        <dbReference type="ARBA" id="ARBA00023125"/>
    </source>
</evidence>
<keyword evidence="1 2" id="KW-0238">DNA-binding</keyword>
<evidence type="ECO:0000313" key="4">
    <source>
        <dbReference type="EMBL" id="PRO95621.1"/>
    </source>
</evidence>
<dbReference type="InterPro" id="IPR050624">
    <property type="entry name" value="HTH-type_Tx_Regulator"/>
</dbReference>
<proteinExistence type="predicted"/>
<comment type="caution">
    <text evidence="4">The sequence shown here is derived from an EMBL/GenBank/DDBJ whole genome shotgun (WGS) entry which is preliminary data.</text>
</comment>
<reference evidence="4 5" key="1">
    <citation type="submission" date="2018-03" db="EMBL/GenBank/DDBJ databases">
        <title>Draft Genome Sequences of six Lactobacillus pentosus Strains Isolated from Brines of Traditionally Fermented Spanish-Style Green Table Olives.</title>
        <authorList>
            <person name="Calero-Delgado B."/>
            <person name="Martin-Platero A.M."/>
            <person name="Perez-Pulido A.J."/>
            <person name="Benitez-Cabello A."/>
            <person name="Casimiro-Soriguer C.S."/>
            <person name="Martinez-Bueno M."/>
            <person name="Arroyo-Lopez F.N."/>
            <person name="Rodriguez-Gomez F."/>
            <person name="Bautista-Gallego J."/>
            <person name="Garrido-Fernandez A."/>
            <person name="Jimenez-Diaz R."/>
        </authorList>
    </citation>
    <scope>NUCLEOTIDE SEQUENCE [LARGE SCALE GENOMIC DNA]</scope>
    <source>
        <strain evidence="4 5">IG2</strain>
    </source>
</reference>
<dbReference type="PANTHER" id="PTHR43479:SF11">
    <property type="entry name" value="ACREF_ENVCD OPERON REPRESSOR-RELATED"/>
    <property type="match status" value="1"/>
</dbReference>
<gene>
    <name evidence="4" type="ORF">C6Y08_04275</name>
</gene>
<name>A0ABX5D229_LACPE</name>
<feature type="domain" description="HTH tetR-type" evidence="3">
    <location>
        <begin position="7"/>
        <end position="67"/>
    </location>
</feature>
<organism evidence="4 5">
    <name type="scientific">Lactiplantibacillus pentosus</name>
    <name type="common">Lactobacillus pentosus</name>
    <dbReference type="NCBI Taxonomy" id="1589"/>
    <lineage>
        <taxon>Bacteria</taxon>
        <taxon>Bacillati</taxon>
        <taxon>Bacillota</taxon>
        <taxon>Bacilli</taxon>
        <taxon>Lactobacillales</taxon>
        <taxon>Lactobacillaceae</taxon>
        <taxon>Lactiplantibacillus</taxon>
    </lineage>
</organism>
<accession>A0ABX5D229</accession>
<keyword evidence="5" id="KW-1185">Reference proteome</keyword>
<dbReference type="PANTHER" id="PTHR43479">
    <property type="entry name" value="ACREF/ENVCD OPERON REPRESSOR-RELATED"/>
    <property type="match status" value="1"/>
</dbReference>
<evidence type="ECO:0000313" key="5">
    <source>
        <dbReference type="Proteomes" id="UP000238378"/>
    </source>
</evidence>
<dbReference type="SUPFAM" id="SSF46689">
    <property type="entry name" value="Homeodomain-like"/>
    <property type="match status" value="1"/>
</dbReference>
<protein>
    <recommendedName>
        <fullName evidence="3">HTH tetR-type domain-containing protein</fullName>
    </recommendedName>
</protein>
<dbReference type="InterPro" id="IPR001647">
    <property type="entry name" value="HTH_TetR"/>
</dbReference>
<dbReference type="InterPro" id="IPR009057">
    <property type="entry name" value="Homeodomain-like_sf"/>
</dbReference>